<gene>
    <name evidence="8" type="ORF">B7P43_G11841</name>
</gene>
<evidence type="ECO:0000313" key="8">
    <source>
        <dbReference type="EMBL" id="PNF42922.1"/>
    </source>
</evidence>
<dbReference type="STRING" id="105785.A0A2J7RQ13"/>
<dbReference type="Proteomes" id="UP000235965">
    <property type="component" value="Unassembled WGS sequence"/>
</dbReference>
<keyword evidence="9" id="KW-1185">Reference proteome</keyword>
<evidence type="ECO:0000256" key="3">
    <source>
        <dbReference type="ARBA" id="ARBA00022692"/>
    </source>
</evidence>
<evidence type="ECO:0000256" key="5">
    <source>
        <dbReference type="ARBA" id="ARBA00023136"/>
    </source>
</evidence>
<dbReference type="EMBL" id="NEVH01001351">
    <property type="protein sequence ID" value="PNF42922.1"/>
    <property type="molecule type" value="Genomic_DNA"/>
</dbReference>
<keyword evidence="4 6" id="KW-1133">Transmembrane helix</keyword>
<feature type="transmembrane region" description="Helical" evidence="6">
    <location>
        <begin position="210"/>
        <end position="232"/>
    </location>
</feature>
<dbReference type="GO" id="GO:0030003">
    <property type="term" value="P:intracellular monoatomic cation homeostasis"/>
    <property type="evidence" value="ECO:0007669"/>
    <property type="project" value="TreeGrafter"/>
</dbReference>
<comment type="caution">
    <text evidence="8">The sequence shown here is derived from an EMBL/GenBank/DDBJ whole genome shotgun (WGS) entry which is preliminary data.</text>
</comment>
<evidence type="ECO:0000256" key="4">
    <source>
        <dbReference type="ARBA" id="ARBA00022989"/>
    </source>
</evidence>
<evidence type="ECO:0000256" key="2">
    <source>
        <dbReference type="ARBA" id="ARBA00006939"/>
    </source>
</evidence>
<sequence>MSVKIYSKMEYLCMLVTVLLLTGGAVGHEVKPSTEGSLEDEWNNTDSRHDRRFFLKQIFNKYGDHGIITFEGFEHLLENLGLGKLEFEENHTVSLHKVNGSFLEVHDALQLHRHSHGGSTRTKRKAEEFEELVTSYSEPLPVAAPWSNKCLSTQDILETFGLEPHHSLVISPSVFLNLCPAIVYELDQRLCHNKTEEQHLTSSTRPQHSAWLYATLSVLTISLIGLLGVAMVPLVQKTCYQQLLHFLVALAVGCMSGDALLHLLPHALTSRAAGNSHDHITPVLRAMVTFIAIVLFFLLEALLHYMNSKSTQNQKVDLGAQSDPKEQTHLNENEDSEAVTKLDTERVPINQQHSHHHGKHHHKDAAGSVAWMVIMGDGLHNLTDGLAIGAAFSGDTVAGFATALAVLCHELPHELGDFAVLLQTGMRIHKAVAYNIFSSVLSFFGMAIGVWIGKHESASLWIYAFTAGTFLYISLVDLIPEMNTNSEKSQGFLDVILQLAGIITGASLMLIIALYEDDLSYLFG</sequence>
<dbReference type="AlphaFoldDB" id="A0A2J7RQ13"/>
<evidence type="ECO:0000256" key="6">
    <source>
        <dbReference type="SAM" id="Phobius"/>
    </source>
</evidence>
<feature type="transmembrane region" description="Helical" evidence="6">
    <location>
        <begin position="491"/>
        <end position="515"/>
    </location>
</feature>
<dbReference type="GO" id="GO:0140410">
    <property type="term" value="F:monoatomic cation:bicarbonate symporter activity"/>
    <property type="evidence" value="ECO:0007669"/>
    <property type="project" value="TreeGrafter"/>
</dbReference>
<dbReference type="InterPro" id="IPR050799">
    <property type="entry name" value="ZIP_Transporter"/>
</dbReference>
<reference evidence="8 9" key="1">
    <citation type="submission" date="2017-12" db="EMBL/GenBank/DDBJ databases">
        <title>Hemimetabolous genomes reveal molecular basis of termite eusociality.</title>
        <authorList>
            <person name="Harrison M.C."/>
            <person name="Jongepier E."/>
            <person name="Robertson H.M."/>
            <person name="Arning N."/>
            <person name="Bitard-Feildel T."/>
            <person name="Chao H."/>
            <person name="Childers C.P."/>
            <person name="Dinh H."/>
            <person name="Doddapaneni H."/>
            <person name="Dugan S."/>
            <person name="Gowin J."/>
            <person name="Greiner C."/>
            <person name="Han Y."/>
            <person name="Hu H."/>
            <person name="Hughes D.S.T."/>
            <person name="Huylmans A.-K."/>
            <person name="Kemena C."/>
            <person name="Kremer L.P.M."/>
            <person name="Lee S.L."/>
            <person name="Lopez-Ezquerra A."/>
            <person name="Mallet L."/>
            <person name="Monroy-Kuhn J.M."/>
            <person name="Moser A."/>
            <person name="Murali S.C."/>
            <person name="Muzny D.M."/>
            <person name="Otani S."/>
            <person name="Piulachs M.-D."/>
            <person name="Poelchau M."/>
            <person name="Qu J."/>
            <person name="Schaub F."/>
            <person name="Wada-Katsumata A."/>
            <person name="Worley K.C."/>
            <person name="Xie Q."/>
            <person name="Ylla G."/>
            <person name="Poulsen M."/>
            <person name="Gibbs R.A."/>
            <person name="Schal C."/>
            <person name="Richards S."/>
            <person name="Belles X."/>
            <person name="Korb J."/>
            <person name="Bornberg-Bauer E."/>
        </authorList>
    </citation>
    <scope>NUCLEOTIDE SEQUENCE [LARGE SCALE GENOMIC DNA]</scope>
    <source>
        <tissue evidence="8">Whole body</tissue>
    </source>
</reference>
<dbReference type="PANTHER" id="PTHR12191:SF37">
    <property type="entry name" value="ZINC TRANSPORTER FOI"/>
    <property type="match status" value="1"/>
</dbReference>
<dbReference type="GO" id="GO:0005385">
    <property type="term" value="F:zinc ion transmembrane transporter activity"/>
    <property type="evidence" value="ECO:0007669"/>
    <property type="project" value="TreeGrafter"/>
</dbReference>
<dbReference type="Pfam" id="PF02535">
    <property type="entry name" value="Zip"/>
    <property type="match status" value="1"/>
</dbReference>
<dbReference type="OrthoDB" id="200954at2759"/>
<feature type="transmembrane region" description="Helical" evidence="6">
    <location>
        <begin position="432"/>
        <end position="452"/>
    </location>
</feature>
<accession>A0A2J7RQ13</accession>
<evidence type="ECO:0008006" key="10">
    <source>
        <dbReference type="Google" id="ProtNLM"/>
    </source>
</evidence>
<dbReference type="GO" id="GO:0071578">
    <property type="term" value="P:zinc ion import across plasma membrane"/>
    <property type="evidence" value="ECO:0007669"/>
    <property type="project" value="TreeGrafter"/>
</dbReference>
<protein>
    <recommendedName>
        <fullName evidence="10">Zinc transporter ZIP10</fullName>
    </recommendedName>
</protein>
<evidence type="ECO:0000313" key="9">
    <source>
        <dbReference type="Proteomes" id="UP000235965"/>
    </source>
</evidence>
<dbReference type="InterPro" id="IPR003689">
    <property type="entry name" value="ZIP"/>
</dbReference>
<keyword evidence="3 6" id="KW-0812">Transmembrane</keyword>
<dbReference type="InParanoid" id="A0A2J7RQ13"/>
<keyword evidence="5 6" id="KW-0472">Membrane</keyword>
<dbReference type="GO" id="GO:0005886">
    <property type="term" value="C:plasma membrane"/>
    <property type="evidence" value="ECO:0007669"/>
    <property type="project" value="TreeGrafter"/>
</dbReference>
<evidence type="ECO:0000256" key="7">
    <source>
        <dbReference type="SAM" id="SignalP"/>
    </source>
</evidence>
<name>A0A2J7RQ13_9NEOP</name>
<comment type="similarity">
    <text evidence="2">Belongs to the ZIP transporter (TC 2.A.5) family.</text>
</comment>
<evidence type="ECO:0000256" key="1">
    <source>
        <dbReference type="ARBA" id="ARBA00004141"/>
    </source>
</evidence>
<feature type="chain" id="PRO_5014425557" description="Zinc transporter ZIP10" evidence="7">
    <location>
        <begin position="28"/>
        <end position="524"/>
    </location>
</feature>
<keyword evidence="7" id="KW-0732">Signal</keyword>
<dbReference type="PANTHER" id="PTHR12191">
    <property type="entry name" value="SOLUTE CARRIER FAMILY 39"/>
    <property type="match status" value="1"/>
</dbReference>
<proteinExistence type="inferred from homology"/>
<feature type="transmembrane region" description="Helical" evidence="6">
    <location>
        <begin position="458"/>
        <end position="479"/>
    </location>
</feature>
<feature type="signal peptide" evidence="7">
    <location>
        <begin position="1"/>
        <end position="27"/>
    </location>
</feature>
<comment type="subcellular location">
    <subcellularLocation>
        <location evidence="1">Membrane</location>
        <topology evidence="1">Multi-pass membrane protein</topology>
    </subcellularLocation>
</comment>
<feature type="transmembrane region" description="Helical" evidence="6">
    <location>
        <begin position="244"/>
        <end position="264"/>
    </location>
</feature>
<feature type="transmembrane region" description="Helical" evidence="6">
    <location>
        <begin position="284"/>
        <end position="305"/>
    </location>
</feature>
<organism evidence="8 9">
    <name type="scientific">Cryptotermes secundus</name>
    <dbReference type="NCBI Taxonomy" id="105785"/>
    <lineage>
        <taxon>Eukaryota</taxon>
        <taxon>Metazoa</taxon>
        <taxon>Ecdysozoa</taxon>
        <taxon>Arthropoda</taxon>
        <taxon>Hexapoda</taxon>
        <taxon>Insecta</taxon>
        <taxon>Pterygota</taxon>
        <taxon>Neoptera</taxon>
        <taxon>Polyneoptera</taxon>
        <taxon>Dictyoptera</taxon>
        <taxon>Blattodea</taxon>
        <taxon>Blattoidea</taxon>
        <taxon>Termitoidae</taxon>
        <taxon>Kalotermitidae</taxon>
        <taxon>Cryptotermitinae</taxon>
        <taxon>Cryptotermes</taxon>
    </lineage>
</organism>